<dbReference type="Pfam" id="PF06961">
    <property type="entry name" value="DUF1294"/>
    <property type="match status" value="1"/>
</dbReference>
<keyword evidence="4" id="KW-1185">Reference proteome</keyword>
<dbReference type="InterPro" id="IPR002059">
    <property type="entry name" value="CSP_DNA-bd"/>
</dbReference>
<gene>
    <name evidence="3" type="ORF">E4582_00630</name>
</gene>
<organism evidence="3 4">
    <name type="scientific">Luteimonas yindakuii</name>
    <dbReference type="NCBI Taxonomy" id="2565782"/>
    <lineage>
        <taxon>Bacteria</taxon>
        <taxon>Pseudomonadati</taxon>
        <taxon>Pseudomonadota</taxon>
        <taxon>Gammaproteobacteria</taxon>
        <taxon>Lysobacterales</taxon>
        <taxon>Lysobacteraceae</taxon>
        <taxon>Luteimonas</taxon>
    </lineage>
</organism>
<keyword evidence="1" id="KW-0812">Transmembrane</keyword>
<dbReference type="InterPro" id="IPR012340">
    <property type="entry name" value="NA-bd_OB-fold"/>
</dbReference>
<evidence type="ECO:0000313" key="3">
    <source>
        <dbReference type="EMBL" id="TKS53422.1"/>
    </source>
</evidence>
<feature type="transmembrane region" description="Helical" evidence="1">
    <location>
        <begin position="199"/>
        <end position="219"/>
    </location>
</feature>
<protein>
    <submittedName>
        <fullName evidence="3">DUF1294 domain-containing protein</fullName>
    </submittedName>
</protein>
<evidence type="ECO:0000256" key="1">
    <source>
        <dbReference type="SAM" id="Phobius"/>
    </source>
</evidence>
<name>A0A4Z1R1P2_9GAMM</name>
<dbReference type="InterPro" id="IPR010718">
    <property type="entry name" value="DUF1294"/>
</dbReference>
<comment type="caution">
    <text evidence="3">The sequence shown here is derived from an EMBL/GenBank/DDBJ whole genome shotgun (WGS) entry which is preliminary data.</text>
</comment>
<feature type="domain" description="CSD" evidence="2">
    <location>
        <begin position="24"/>
        <end position="89"/>
    </location>
</feature>
<dbReference type="PROSITE" id="PS51857">
    <property type="entry name" value="CSD_2"/>
    <property type="match status" value="1"/>
</dbReference>
<dbReference type="Pfam" id="PF00313">
    <property type="entry name" value="CSD"/>
    <property type="match status" value="1"/>
</dbReference>
<reference evidence="3 4" key="1">
    <citation type="submission" date="2019-01" db="EMBL/GenBank/DDBJ databases">
        <authorList>
            <person name="Zhang S."/>
        </authorList>
    </citation>
    <scope>NUCLEOTIDE SEQUENCE [LARGE SCALE GENOMIC DNA]</scope>
    <source>
        <strain evidence="3 4">1626</strain>
    </source>
</reference>
<dbReference type="GO" id="GO:0003676">
    <property type="term" value="F:nucleic acid binding"/>
    <property type="evidence" value="ECO:0007669"/>
    <property type="project" value="InterPro"/>
</dbReference>
<dbReference type="Gene3D" id="2.40.50.140">
    <property type="entry name" value="Nucleic acid-binding proteins"/>
    <property type="match status" value="1"/>
</dbReference>
<dbReference type="CDD" id="cd04458">
    <property type="entry name" value="CSP_CDS"/>
    <property type="match status" value="1"/>
</dbReference>
<feature type="transmembrane region" description="Helical" evidence="1">
    <location>
        <begin position="109"/>
        <end position="130"/>
    </location>
</feature>
<proteinExistence type="predicted"/>
<dbReference type="Proteomes" id="UP000298681">
    <property type="component" value="Unassembled WGS sequence"/>
</dbReference>
<keyword evidence="1" id="KW-0472">Membrane</keyword>
<feature type="transmembrane region" description="Helical" evidence="1">
    <location>
        <begin position="136"/>
        <end position="155"/>
    </location>
</feature>
<keyword evidence="1" id="KW-1133">Transmembrane helix</keyword>
<dbReference type="PROSITE" id="PS00352">
    <property type="entry name" value="CSD_1"/>
    <property type="match status" value="1"/>
</dbReference>
<dbReference type="EMBL" id="SPUH01000001">
    <property type="protein sequence ID" value="TKS53422.1"/>
    <property type="molecule type" value="Genomic_DNA"/>
</dbReference>
<dbReference type="InterPro" id="IPR019844">
    <property type="entry name" value="CSD_CS"/>
</dbReference>
<sequence>MSWASSASSAWPRWCCCAEMAAAPALGKVIEWDDARGFGFIQPHGDDRRLFFHIRDYRRSGRRPEVGEFVRFRQSRQADGRWCAQDVDRVAQRRRGAVRRALSTDAPRIGRAAAAMPIAGYAALLAWSLVVGRVPIAIVAAVPVLSVITWLVYAADKRAAQARRQRVPELHLHALELAGGWPGALLAQRMLHHKSRKRSYQAVFWIVVVLNVAAVIAWPELAGRGIAGMR</sequence>
<dbReference type="SUPFAM" id="SSF50249">
    <property type="entry name" value="Nucleic acid-binding proteins"/>
    <property type="match status" value="1"/>
</dbReference>
<accession>A0A4Z1R1P2</accession>
<evidence type="ECO:0000259" key="2">
    <source>
        <dbReference type="PROSITE" id="PS51857"/>
    </source>
</evidence>
<evidence type="ECO:0000313" key="4">
    <source>
        <dbReference type="Proteomes" id="UP000298681"/>
    </source>
</evidence>
<dbReference type="AlphaFoldDB" id="A0A4Z1R1P2"/>